<proteinExistence type="predicted"/>
<reference evidence="1" key="1">
    <citation type="submission" date="2018-02" db="EMBL/GenBank/DDBJ databases">
        <title>Rhizophora mucronata_Transcriptome.</title>
        <authorList>
            <person name="Meera S.P."/>
            <person name="Sreeshan A."/>
            <person name="Augustine A."/>
        </authorList>
    </citation>
    <scope>NUCLEOTIDE SEQUENCE</scope>
    <source>
        <tissue evidence="1">Leaf</tissue>
    </source>
</reference>
<dbReference type="EMBL" id="GGEC01089707">
    <property type="protein sequence ID" value="MBX70191.1"/>
    <property type="molecule type" value="Transcribed_RNA"/>
</dbReference>
<organism evidence="1">
    <name type="scientific">Rhizophora mucronata</name>
    <name type="common">Asiatic mangrove</name>
    <dbReference type="NCBI Taxonomy" id="61149"/>
    <lineage>
        <taxon>Eukaryota</taxon>
        <taxon>Viridiplantae</taxon>
        <taxon>Streptophyta</taxon>
        <taxon>Embryophyta</taxon>
        <taxon>Tracheophyta</taxon>
        <taxon>Spermatophyta</taxon>
        <taxon>Magnoliopsida</taxon>
        <taxon>eudicotyledons</taxon>
        <taxon>Gunneridae</taxon>
        <taxon>Pentapetalae</taxon>
        <taxon>rosids</taxon>
        <taxon>fabids</taxon>
        <taxon>Malpighiales</taxon>
        <taxon>Rhizophoraceae</taxon>
        <taxon>Rhizophora</taxon>
    </lineage>
</organism>
<protein>
    <submittedName>
        <fullName evidence="1">Uncharacterized protein</fullName>
    </submittedName>
</protein>
<accession>A0A2P2QTH4</accession>
<evidence type="ECO:0000313" key="1">
    <source>
        <dbReference type="EMBL" id="MBX70191.1"/>
    </source>
</evidence>
<dbReference type="AlphaFoldDB" id="A0A2P2QTH4"/>
<sequence>MIVHKNSACQYQVKTPIQ</sequence>
<name>A0A2P2QTH4_RHIMU</name>